<keyword evidence="2" id="KW-1015">Disulfide bond</keyword>
<evidence type="ECO:0000313" key="8">
    <source>
        <dbReference type="Proteomes" id="UP000031192"/>
    </source>
</evidence>
<evidence type="ECO:0000313" key="7">
    <source>
        <dbReference type="EMBL" id="KID86020.1"/>
    </source>
</evidence>
<keyword evidence="8" id="KW-1185">Reference proteome</keyword>
<dbReference type="InterPro" id="IPR033121">
    <property type="entry name" value="PEPTIDASE_A1"/>
</dbReference>
<dbReference type="PANTHER" id="PTHR47966:SF65">
    <property type="entry name" value="ASPARTIC-TYPE ENDOPEPTIDASE"/>
    <property type="match status" value="1"/>
</dbReference>
<dbReference type="EMBL" id="AZNH01000223">
    <property type="protein sequence ID" value="KID81029.1"/>
    <property type="molecule type" value="Genomic_DNA"/>
</dbReference>
<dbReference type="InterPro" id="IPR001461">
    <property type="entry name" value="Aspartic_peptidase_A1"/>
</dbReference>
<organism evidence="7 8">
    <name type="scientific">Metarhizium guizhouense (strain ARSEF 977)</name>
    <dbReference type="NCBI Taxonomy" id="1276136"/>
    <lineage>
        <taxon>Eukaryota</taxon>
        <taxon>Fungi</taxon>
        <taxon>Dikarya</taxon>
        <taxon>Ascomycota</taxon>
        <taxon>Pezizomycotina</taxon>
        <taxon>Sordariomycetes</taxon>
        <taxon>Hypocreomycetidae</taxon>
        <taxon>Hypocreales</taxon>
        <taxon>Clavicipitaceae</taxon>
        <taxon>Metarhizium</taxon>
    </lineage>
</organism>
<proteinExistence type="inferred from homology"/>
<feature type="disulfide bond" evidence="2">
    <location>
        <begin position="317"/>
        <end position="354"/>
    </location>
</feature>
<dbReference type="PRINTS" id="PR00792">
    <property type="entry name" value="PEPSIN"/>
</dbReference>
<dbReference type="PANTHER" id="PTHR47966">
    <property type="entry name" value="BETA-SITE APP-CLEAVING ENZYME, ISOFORM A-RELATED"/>
    <property type="match status" value="1"/>
</dbReference>
<keyword evidence="4" id="KW-0732">Signal</keyword>
<dbReference type="Proteomes" id="UP000031192">
    <property type="component" value="Unassembled WGS sequence"/>
</dbReference>
<sequence>MAFLNALFLLLAPHALAVSTEQPNIPMPAGVLQLSLFPVPPTNKTDGQALTGRQVSVEADNYRYFPSTYPALGTVIDIGTPPQRVIVEPDTGSKVIWVPRLPPGHQRQGYESTFFDASQSSSIQEFGQNITYKFVSGEQFVVEGYWDDVSLEGQPVGRMIVGVVDLNGPNTAINRHDGILALRPSSSQDDNSFMPRKLFNQKIVRSTAFSLGVRQHERGSLTFGGYDTSKFSGPLEKLEMVPGTNYRSSSIFIQRVSFNRGGGQDVVIVDSKSNQGNPVDLGLDSGAAGFRLPPSILQDFTANTGATVNQDFVEFGCDIIDSGVAIDFHITDNTVISVPLSDFVSGRKDSGRICTLAIAFKQQPEATAFIWMGRHFYRRAYVVHDWDSRAVYVGRGADCGSTVVAIDGIMPDNVIGNCAHQEPERDQQPPVAPGSIRTAPMPPHNPWYSP</sequence>
<dbReference type="AlphaFoldDB" id="A0A0B4GG77"/>
<evidence type="ECO:0000256" key="3">
    <source>
        <dbReference type="SAM" id="MobiDB-lite"/>
    </source>
</evidence>
<dbReference type="GO" id="GO:0006508">
    <property type="term" value="P:proteolysis"/>
    <property type="evidence" value="ECO:0007669"/>
    <property type="project" value="InterPro"/>
</dbReference>
<feature type="compositionally biased region" description="Pro residues" evidence="3">
    <location>
        <begin position="440"/>
        <end position="450"/>
    </location>
</feature>
<protein>
    <submittedName>
        <fullName evidence="7">Secreted aspartic proteinase</fullName>
    </submittedName>
</protein>
<feature type="domain" description="Peptidase A1" evidence="5">
    <location>
        <begin position="72"/>
        <end position="394"/>
    </location>
</feature>
<dbReference type="Gene3D" id="2.40.70.10">
    <property type="entry name" value="Acid Proteases"/>
    <property type="match status" value="2"/>
</dbReference>
<evidence type="ECO:0000256" key="1">
    <source>
        <dbReference type="ARBA" id="ARBA00007447"/>
    </source>
</evidence>
<feature type="region of interest" description="Disordered" evidence="3">
    <location>
        <begin position="417"/>
        <end position="450"/>
    </location>
</feature>
<evidence type="ECO:0000256" key="4">
    <source>
        <dbReference type="SAM" id="SignalP"/>
    </source>
</evidence>
<dbReference type="HOGENOM" id="CLU_030513_0_0_1"/>
<gene>
    <name evidence="7" type="ORF">MGU_06712</name>
    <name evidence="6" type="ORF">MGU_11571</name>
</gene>
<dbReference type="PROSITE" id="PS51767">
    <property type="entry name" value="PEPTIDASE_A1"/>
    <property type="match status" value="1"/>
</dbReference>
<reference evidence="7 8" key="1">
    <citation type="journal article" date="2014" name="Proc. Natl. Acad. Sci. U.S.A.">
        <title>Trajectory and genomic determinants of fungal-pathogen speciation and host adaptation.</title>
        <authorList>
            <person name="Hu X."/>
            <person name="Xiao G."/>
            <person name="Zheng P."/>
            <person name="Shang Y."/>
            <person name="Su Y."/>
            <person name="Zhang X."/>
            <person name="Liu X."/>
            <person name="Zhan S."/>
            <person name="St Leger R.J."/>
            <person name="Wang C."/>
        </authorList>
    </citation>
    <scope>NUCLEOTIDE SEQUENCE [LARGE SCALE GENOMIC DNA]</scope>
    <source>
        <strain evidence="7 8">ARSEF 977</strain>
    </source>
</reference>
<dbReference type="Pfam" id="PF00026">
    <property type="entry name" value="Asp"/>
    <property type="match status" value="1"/>
</dbReference>
<comment type="caution">
    <text evidence="7">The sequence shown here is derived from an EMBL/GenBank/DDBJ whole genome shotgun (WGS) entry which is preliminary data.</text>
</comment>
<dbReference type="GO" id="GO:0004190">
    <property type="term" value="F:aspartic-type endopeptidase activity"/>
    <property type="evidence" value="ECO:0007669"/>
    <property type="project" value="InterPro"/>
</dbReference>
<feature type="signal peptide" evidence="4">
    <location>
        <begin position="1"/>
        <end position="17"/>
    </location>
</feature>
<evidence type="ECO:0000256" key="2">
    <source>
        <dbReference type="PIRSR" id="PIRSR601461-2"/>
    </source>
</evidence>
<evidence type="ECO:0000259" key="5">
    <source>
        <dbReference type="PROSITE" id="PS51767"/>
    </source>
</evidence>
<name>A0A0B4GG77_METGA</name>
<dbReference type="InterPro" id="IPR021109">
    <property type="entry name" value="Peptidase_aspartic_dom_sf"/>
</dbReference>
<dbReference type="SUPFAM" id="SSF50630">
    <property type="entry name" value="Acid proteases"/>
    <property type="match status" value="1"/>
</dbReference>
<comment type="similarity">
    <text evidence="1">Belongs to the peptidase A1 family.</text>
</comment>
<evidence type="ECO:0000313" key="6">
    <source>
        <dbReference type="EMBL" id="KID81029.1"/>
    </source>
</evidence>
<feature type="chain" id="PRO_5015034591" evidence="4">
    <location>
        <begin position="18"/>
        <end position="450"/>
    </location>
</feature>
<dbReference type="EMBL" id="AZNH01000024">
    <property type="protein sequence ID" value="KID86020.1"/>
    <property type="molecule type" value="Genomic_DNA"/>
</dbReference>
<accession>A0A0B4GG77</accession>